<feature type="non-terminal residue" evidence="6">
    <location>
        <position position="277"/>
    </location>
</feature>
<dbReference type="InterPro" id="IPR029021">
    <property type="entry name" value="Prot-tyrosine_phosphatase-like"/>
</dbReference>
<sequence>MYYNEPELSSYKSKIPIGQLVKYVDGKSHGALSEEFETMIQGSRLREMGYKKPKQYIATLGPMSQQLDDFSLFWKMIWQQRVEKIVMVTNLIEHGSPKCEQYWPNPGASKMYGEIKVESRSEDEYAEFTRRALTMTMGTEERTLHHLHFTCWPDKAIPDDVTAMIEFRQRVLSTPNTLNGPTVEQYQFLHTAVVYSLTFDCKQIKGENFDQFMKKHTSQELNSQFKRLQHTVEKRTKDEAIAVECNKQHLSKNRANADIPGNENRPRLYLHLKPGAA</sequence>
<proteinExistence type="inferred from homology"/>
<keyword evidence="3" id="KW-0378">Hydrolase</keyword>
<evidence type="ECO:0000259" key="5">
    <source>
        <dbReference type="PROSITE" id="PS50055"/>
    </source>
</evidence>
<evidence type="ECO:0000256" key="2">
    <source>
        <dbReference type="ARBA" id="ARBA00013064"/>
    </source>
</evidence>
<evidence type="ECO:0000256" key="4">
    <source>
        <dbReference type="ARBA" id="ARBA00022912"/>
    </source>
</evidence>
<dbReference type="InterPro" id="IPR050348">
    <property type="entry name" value="Protein-Tyr_Phosphatase"/>
</dbReference>
<organism evidence="6 7">
    <name type="scientific">Mya arenaria</name>
    <name type="common">Soft-shell clam</name>
    <dbReference type="NCBI Taxonomy" id="6604"/>
    <lineage>
        <taxon>Eukaryota</taxon>
        <taxon>Metazoa</taxon>
        <taxon>Spiralia</taxon>
        <taxon>Lophotrochozoa</taxon>
        <taxon>Mollusca</taxon>
        <taxon>Bivalvia</taxon>
        <taxon>Autobranchia</taxon>
        <taxon>Heteroconchia</taxon>
        <taxon>Euheterodonta</taxon>
        <taxon>Imparidentia</taxon>
        <taxon>Neoheterodontei</taxon>
        <taxon>Myida</taxon>
        <taxon>Myoidea</taxon>
        <taxon>Myidae</taxon>
        <taxon>Mya</taxon>
    </lineage>
</organism>
<feature type="domain" description="Tyrosine-protein phosphatase" evidence="5">
    <location>
        <begin position="1"/>
        <end position="206"/>
    </location>
</feature>
<keyword evidence="7" id="KW-1185">Reference proteome</keyword>
<gene>
    <name evidence="6" type="ORF">MAR_031631</name>
</gene>
<evidence type="ECO:0000313" key="6">
    <source>
        <dbReference type="EMBL" id="WAR17037.1"/>
    </source>
</evidence>
<dbReference type="CDD" id="cd00047">
    <property type="entry name" value="PTPc"/>
    <property type="match status" value="1"/>
</dbReference>
<protein>
    <recommendedName>
        <fullName evidence="2">protein-tyrosine-phosphatase</fullName>
        <ecNumber evidence="2">3.1.3.48</ecNumber>
    </recommendedName>
</protein>
<dbReference type="Gene3D" id="3.90.190.10">
    <property type="entry name" value="Protein tyrosine phosphatase superfamily"/>
    <property type="match status" value="1"/>
</dbReference>
<dbReference type="SMART" id="SM00194">
    <property type="entry name" value="PTPc"/>
    <property type="match status" value="1"/>
</dbReference>
<dbReference type="InterPro" id="IPR000242">
    <property type="entry name" value="PTP_cat"/>
</dbReference>
<dbReference type="Pfam" id="PF00102">
    <property type="entry name" value="Y_phosphatase"/>
    <property type="match status" value="1"/>
</dbReference>
<dbReference type="PANTHER" id="PTHR19134:SF562">
    <property type="entry name" value="PROTEIN-TYROSINE-PHOSPHATASE"/>
    <property type="match status" value="1"/>
</dbReference>
<comment type="similarity">
    <text evidence="1">Belongs to the protein-tyrosine phosphatase family.</text>
</comment>
<dbReference type="SUPFAM" id="SSF52799">
    <property type="entry name" value="(Phosphotyrosine protein) phosphatases II"/>
    <property type="match status" value="1"/>
</dbReference>
<name>A0ABY7F7N7_MYAAR</name>
<dbReference type="EC" id="3.1.3.48" evidence="2"/>
<keyword evidence="4" id="KW-0904">Protein phosphatase</keyword>
<evidence type="ECO:0000256" key="1">
    <source>
        <dbReference type="ARBA" id="ARBA00009580"/>
    </source>
</evidence>
<accession>A0ABY7F7N7</accession>
<evidence type="ECO:0000313" key="7">
    <source>
        <dbReference type="Proteomes" id="UP001164746"/>
    </source>
</evidence>
<evidence type="ECO:0000256" key="3">
    <source>
        <dbReference type="ARBA" id="ARBA00022801"/>
    </source>
</evidence>
<dbReference type="Proteomes" id="UP001164746">
    <property type="component" value="Chromosome 10"/>
</dbReference>
<dbReference type="EMBL" id="CP111021">
    <property type="protein sequence ID" value="WAR17037.1"/>
    <property type="molecule type" value="Genomic_DNA"/>
</dbReference>
<dbReference type="PANTHER" id="PTHR19134">
    <property type="entry name" value="RECEPTOR-TYPE TYROSINE-PROTEIN PHOSPHATASE"/>
    <property type="match status" value="1"/>
</dbReference>
<dbReference type="PROSITE" id="PS50055">
    <property type="entry name" value="TYR_PHOSPHATASE_PTP"/>
    <property type="match status" value="1"/>
</dbReference>
<reference evidence="6" key="1">
    <citation type="submission" date="2022-11" db="EMBL/GenBank/DDBJ databases">
        <title>Centuries of genome instability and evolution in soft-shell clam transmissible cancer (bioRxiv).</title>
        <authorList>
            <person name="Hart S.F.M."/>
            <person name="Yonemitsu M.A."/>
            <person name="Giersch R.M."/>
            <person name="Beal B.F."/>
            <person name="Arriagada G."/>
            <person name="Davis B.W."/>
            <person name="Ostrander E.A."/>
            <person name="Goff S.P."/>
            <person name="Metzger M.J."/>
        </authorList>
    </citation>
    <scope>NUCLEOTIDE SEQUENCE</scope>
    <source>
        <strain evidence="6">MELC-2E11</strain>
        <tissue evidence="6">Siphon/mantle</tissue>
    </source>
</reference>